<feature type="region of interest" description="Disordered" evidence="1">
    <location>
        <begin position="1"/>
        <end position="83"/>
    </location>
</feature>
<comment type="caution">
    <text evidence="2">The sequence shown here is derived from an EMBL/GenBank/DDBJ whole genome shotgun (WGS) entry which is preliminary data.</text>
</comment>
<dbReference type="AlphaFoldDB" id="A0A2B8BCT4"/>
<sequence>MRCRSGENGPADEWITPSPPRSRANEVCADATGGPSVRRKRGEGRGEGDARRGFTGNAGRRTAPLLHAMPPPHPNPLPGGERG</sequence>
<protein>
    <submittedName>
        <fullName evidence="2">Uncharacterized protein</fullName>
    </submittedName>
</protein>
<reference evidence="3" key="1">
    <citation type="submission" date="2017-10" db="EMBL/GenBank/DDBJ databases">
        <authorList>
            <person name="Kravchenko I.K."/>
            <person name="Grouzdev D.S."/>
        </authorList>
    </citation>
    <scope>NUCLEOTIDE SEQUENCE [LARGE SCALE GENOMIC DNA]</scope>
    <source>
        <strain evidence="3">B2</strain>
    </source>
</reference>
<evidence type="ECO:0000313" key="2">
    <source>
        <dbReference type="EMBL" id="PGH55580.1"/>
    </source>
</evidence>
<accession>A0A2B8BCT4</accession>
<dbReference type="EMBL" id="PDKW01000042">
    <property type="protein sequence ID" value="PGH55580.1"/>
    <property type="molecule type" value="Genomic_DNA"/>
</dbReference>
<name>A0A2B8BCT4_9PROT</name>
<gene>
    <name evidence="2" type="ORF">CRT60_20060</name>
</gene>
<evidence type="ECO:0000313" key="3">
    <source>
        <dbReference type="Proteomes" id="UP000225379"/>
    </source>
</evidence>
<organism evidence="2 3">
    <name type="scientific">Azospirillum palustre</name>
    <dbReference type="NCBI Taxonomy" id="2044885"/>
    <lineage>
        <taxon>Bacteria</taxon>
        <taxon>Pseudomonadati</taxon>
        <taxon>Pseudomonadota</taxon>
        <taxon>Alphaproteobacteria</taxon>
        <taxon>Rhodospirillales</taxon>
        <taxon>Azospirillaceae</taxon>
        <taxon>Azospirillum</taxon>
    </lineage>
</organism>
<proteinExistence type="predicted"/>
<keyword evidence="3" id="KW-1185">Reference proteome</keyword>
<evidence type="ECO:0000256" key="1">
    <source>
        <dbReference type="SAM" id="MobiDB-lite"/>
    </source>
</evidence>
<feature type="compositionally biased region" description="Basic and acidic residues" evidence="1">
    <location>
        <begin position="43"/>
        <end position="52"/>
    </location>
</feature>
<dbReference type="Proteomes" id="UP000225379">
    <property type="component" value="Unassembled WGS sequence"/>
</dbReference>